<proteinExistence type="predicted"/>
<gene>
    <name evidence="1" type="ORF">AOZ06_05270</name>
</gene>
<dbReference type="InterPro" id="IPR029063">
    <property type="entry name" value="SAM-dependent_MTases_sf"/>
</dbReference>
<evidence type="ECO:0000313" key="2">
    <source>
        <dbReference type="Proteomes" id="UP000063699"/>
    </source>
</evidence>
<dbReference type="Pfam" id="PF04672">
    <property type="entry name" value="Methyltransf_19"/>
    <property type="match status" value="1"/>
</dbReference>
<dbReference type="KEGG" id="kphy:AOZ06_05270"/>
<dbReference type="InterPro" id="IPR006764">
    <property type="entry name" value="SAM_dep_MeTrfase_SAV2177_type"/>
</dbReference>
<dbReference type="SUPFAM" id="SSF53335">
    <property type="entry name" value="S-adenosyl-L-methionine-dependent methyltransferases"/>
    <property type="match status" value="1"/>
</dbReference>
<name>A0A0N9HSX5_9PSEU</name>
<organism evidence="1 2">
    <name type="scientific">Kibdelosporangium phytohabitans</name>
    <dbReference type="NCBI Taxonomy" id="860235"/>
    <lineage>
        <taxon>Bacteria</taxon>
        <taxon>Bacillati</taxon>
        <taxon>Actinomycetota</taxon>
        <taxon>Actinomycetes</taxon>
        <taxon>Pseudonocardiales</taxon>
        <taxon>Pseudonocardiaceae</taxon>
        <taxon>Kibdelosporangium</taxon>
    </lineage>
</organism>
<dbReference type="Gene3D" id="3.40.50.150">
    <property type="entry name" value="Vaccinia Virus protein VP39"/>
    <property type="match status" value="1"/>
</dbReference>
<dbReference type="AlphaFoldDB" id="A0A0N9HSX5"/>
<evidence type="ECO:0008006" key="3">
    <source>
        <dbReference type="Google" id="ProtNLM"/>
    </source>
</evidence>
<dbReference type="EMBL" id="CP012752">
    <property type="protein sequence ID" value="ALG06414.1"/>
    <property type="molecule type" value="Genomic_DNA"/>
</dbReference>
<reference evidence="1 2" key="1">
    <citation type="submission" date="2015-07" db="EMBL/GenBank/DDBJ databases">
        <title>Genome sequencing of Kibdelosporangium phytohabitans.</title>
        <authorList>
            <person name="Qin S."/>
            <person name="Xing K."/>
        </authorList>
    </citation>
    <scope>NUCLEOTIDE SEQUENCE [LARGE SCALE GENOMIC DNA]</scope>
    <source>
        <strain evidence="1 2">KLBMP1111</strain>
    </source>
</reference>
<keyword evidence="2" id="KW-1185">Reference proteome</keyword>
<sequence length="261" mass="29035">MTSAADDYDFRWGDPCPGRIINYWQDGALHNAHDRQLASVLIQMHPFAAAAAAAIGRYLVATLRRNRDQIYQLLALGCGLPTWVSEAGRWARVVYVEHQDVPYIDTTRYLLGSFGRVHQLLTVDRLDVPMEMWHPVLWKTFRPSRPILVLLTGPFASVGYGRTTAGMIDALRDTLPDGSALVVALPAGDHLHVRLLQACVPQWTDPWRRDEVERLLARFGDIDAPGVMELMGQAAPDTTLVGRTETVAYAGIAYMTQGGNR</sequence>
<evidence type="ECO:0000313" key="1">
    <source>
        <dbReference type="EMBL" id="ALG06414.1"/>
    </source>
</evidence>
<dbReference type="Proteomes" id="UP000063699">
    <property type="component" value="Chromosome"/>
</dbReference>
<protein>
    <recommendedName>
        <fullName evidence="3">Methyltransferase</fullName>
    </recommendedName>
</protein>
<accession>A0A0N9HSX5</accession>
<dbReference type="STRING" id="860235.AOZ06_05270"/>
<dbReference type="RefSeq" id="WP_054288389.1">
    <property type="nucleotide sequence ID" value="NZ_CP012752.1"/>
</dbReference>